<evidence type="ECO:0000256" key="1">
    <source>
        <dbReference type="SAM" id="MobiDB-lite"/>
    </source>
</evidence>
<dbReference type="Proteomes" id="UP000266841">
    <property type="component" value="Unassembled WGS sequence"/>
</dbReference>
<feature type="region of interest" description="Disordered" evidence="1">
    <location>
        <begin position="145"/>
        <end position="187"/>
    </location>
</feature>
<evidence type="ECO:0000313" key="2">
    <source>
        <dbReference type="EMBL" id="EJK69655.1"/>
    </source>
</evidence>
<evidence type="ECO:0000313" key="3">
    <source>
        <dbReference type="Proteomes" id="UP000266841"/>
    </source>
</evidence>
<keyword evidence="3" id="KW-1185">Reference proteome</keyword>
<reference evidence="2 3" key="1">
    <citation type="journal article" date="2012" name="Genome Biol.">
        <title>Genome and low-iron response of an oceanic diatom adapted to chronic iron limitation.</title>
        <authorList>
            <person name="Lommer M."/>
            <person name="Specht M."/>
            <person name="Roy A.S."/>
            <person name="Kraemer L."/>
            <person name="Andreson R."/>
            <person name="Gutowska M.A."/>
            <person name="Wolf J."/>
            <person name="Bergner S.V."/>
            <person name="Schilhabel M.B."/>
            <person name="Klostermeier U.C."/>
            <person name="Beiko R.G."/>
            <person name="Rosenstiel P."/>
            <person name="Hippler M."/>
            <person name="Laroche J."/>
        </authorList>
    </citation>
    <scope>NUCLEOTIDE SEQUENCE [LARGE SCALE GENOMIC DNA]</scope>
    <source>
        <strain evidence="2 3">CCMP1005</strain>
    </source>
</reference>
<dbReference type="AlphaFoldDB" id="K0SW52"/>
<organism evidence="2 3">
    <name type="scientific">Thalassiosira oceanica</name>
    <name type="common">Marine diatom</name>
    <dbReference type="NCBI Taxonomy" id="159749"/>
    <lineage>
        <taxon>Eukaryota</taxon>
        <taxon>Sar</taxon>
        <taxon>Stramenopiles</taxon>
        <taxon>Ochrophyta</taxon>
        <taxon>Bacillariophyta</taxon>
        <taxon>Coscinodiscophyceae</taxon>
        <taxon>Thalassiosirophycidae</taxon>
        <taxon>Thalassiosirales</taxon>
        <taxon>Thalassiosiraceae</taxon>
        <taxon>Thalassiosira</taxon>
    </lineage>
</organism>
<sequence length="187" mass="19956">VHAHVDPARARGADVGVAARQHDGVVHLGVELLEAYHAVERERRARHGLIFRSGSGVWGPVLDAAPEGPVPLRSLQARRSAGGPRRVLRSYAPVPDAARPWRVVPSRRVHRGVLLTSTTRGVRTPEVPCAAPNAVVCRGVPPAGVARPLGRGGVSPARRFLALPPRTRDSSRRAPGNARTESDARSP</sequence>
<dbReference type="EMBL" id="AGNL01009771">
    <property type="protein sequence ID" value="EJK69655.1"/>
    <property type="molecule type" value="Genomic_DNA"/>
</dbReference>
<comment type="caution">
    <text evidence="2">The sequence shown here is derived from an EMBL/GenBank/DDBJ whole genome shotgun (WGS) entry which is preliminary data.</text>
</comment>
<gene>
    <name evidence="2" type="ORF">THAOC_09064</name>
</gene>
<proteinExistence type="predicted"/>
<name>K0SW52_THAOC</name>
<feature type="non-terminal residue" evidence="2">
    <location>
        <position position="1"/>
    </location>
</feature>
<protein>
    <submittedName>
        <fullName evidence="2">Uncharacterized protein</fullName>
    </submittedName>
</protein>
<accession>K0SW52</accession>